<dbReference type="EMBL" id="JAEUBD010000206">
    <property type="protein sequence ID" value="KAH3676466.1"/>
    <property type="molecule type" value="Genomic_DNA"/>
</dbReference>
<accession>A0A9P8PQP3</accession>
<feature type="non-terminal residue" evidence="2">
    <location>
        <position position="1"/>
    </location>
</feature>
<evidence type="ECO:0000313" key="3">
    <source>
        <dbReference type="Proteomes" id="UP000788993"/>
    </source>
</evidence>
<sequence length="75" mass="8350">YKPQTATSLLSTRTKMGDKETEKKQEQAAQQQPQQEQPKEHHKTEKAKEFGKRLGDSTIFGAGATIGNHIVDSIL</sequence>
<feature type="compositionally biased region" description="Basic and acidic residues" evidence="1">
    <location>
        <begin position="37"/>
        <end position="55"/>
    </location>
</feature>
<reference evidence="2" key="1">
    <citation type="journal article" date="2021" name="Open Biol.">
        <title>Shared evolutionary footprints suggest mitochondrial oxidative damage underlies multiple complex I losses in fungi.</title>
        <authorList>
            <person name="Schikora-Tamarit M.A."/>
            <person name="Marcet-Houben M."/>
            <person name="Nosek J."/>
            <person name="Gabaldon T."/>
        </authorList>
    </citation>
    <scope>NUCLEOTIDE SEQUENCE</scope>
    <source>
        <strain evidence="2">NCAIM Y.01608</strain>
    </source>
</reference>
<organism evidence="2 3">
    <name type="scientific">Ogataea polymorpha</name>
    <dbReference type="NCBI Taxonomy" id="460523"/>
    <lineage>
        <taxon>Eukaryota</taxon>
        <taxon>Fungi</taxon>
        <taxon>Dikarya</taxon>
        <taxon>Ascomycota</taxon>
        <taxon>Saccharomycotina</taxon>
        <taxon>Pichiomycetes</taxon>
        <taxon>Pichiales</taxon>
        <taxon>Pichiaceae</taxon>
        <taxon>Ogataea</taxon>
    </lineage>
</organism>
<feature type="compositionally biased region" description="Basic and acidic residues" evidence="1">
    <location>
        <begin position="15"/>
        <end position="26"/>
    </location>
</feature>
<feature type="compositionally biased region" description="Low complexity" evidence="1">
    <location>
        <begin position="27"/>
        <end position="36"/>
    </location>
</feature>
<dbReference type="AlphaFoldDB" id="A0A9P8PQP3"/>
<dbReference type="Proteomes" id="UP000788993">
    <property type="component" value="Unassembled WGS sequence"/>
</dbReference>
<proteinExistence type="predicted"/>
<keyword evidence="3" id="KW-1185">Reference proteome</keyword>
<evidence type="ECO:0000313" key="2">
    <source>
        <dbReference type="EMBL" id="KAH3676466.1"/>
    </source>
</evidence>
<feature type="compositionally biased region" description="Polar residues" evidence="1">
    <location>
        <begin position="1"/>
        <end position="14"/>
    </location>
</feature>
<comment type="caution">
    <text evidence="2">The sequence shown here is derived from an EMBL/GenBank/DDBJ whole genome shotgun (WGS) entry which is preliminary data.</text>
</comment>
<name>A0A9P8PQP3_9ASCO</name>
<evidence type="ECO:0000256" key="1">
    <source>
        <dbReference type="SAM" id="MobiDB-lite"/>
    </source>
</evidence>
<protein>
    <submittedName>
        <fullName evidence="2">Uncharacterized protein</fullName>
    </submittedName>
</protein>
<feature type="region of interest" description="Disordered" evidence="1">
    <location>
        <begin position="1"/>
        <end position="59"/>
    </location>
</feature>
<reference evidence="2" key="2">
    <citation type="submission" date="2021-01" db="EMBL/GenBank/DDBJ databases">
        <authorList>
            <person name="Schikora-Tamarit M.A."/>
        </authorList>
    </citation>
    <scope>NUCLEOTIDE SEQUENCE</scope>
    <source>
        <strain evidence="2">NCAIM Y.01608</strain>
    </source>
</reference>
<gene>
    <name evidence="2" type="ORF">OGATHE_001499</name>
</gene>